<dbReference type="Proteomes" id="UP000426027">
    <property type="component" value="Chromosome"/>
</dbReference>
<feature type="signal peptide" evidence="12">
    <location>
        <begin position="1"/>
        <end position="20"/>
    </location>
</feature>
<reference evidence="14 15" key="1">
    <citation type="submission" date="2019-11" db="EMBL/GenBank/DDBJ databases">
        <authorList>
            <person name="Im W.T."/>
        </authorList>
    </citation>
    <scope>NUCLEOTIDE SEQUENCE [LARGE SCALE GENOMIC DNA]</scope>
    <source>
        <strain evidence="14 15">SB-02</strain>
    </source>
</reference>
<keyword evidence="12" id="KW-0732">Signal</keyword>
<evidence type="ECO:0000313" key="15">
    <source>
        <dbReference type="Proteomes" id="UP000426027"/>
    </source>
</evidence>
<keyword evidence="7" id="KW-0676">Redox-active center</keyword>
<evidence type="ECO:0000256" key="4">
    <source>
        <dbReference type="ARBA" id="ARBA00022862"/>
    </source>
</evidence>
<dbReference type="GO" id="GO:0034599">
    <property type="term" value="P:cellular response to oxidative stress"/>
    <property type="evidence" value="ECO:0007669"/>
    <property type="project" value="TreeGrafter"/>
</dbReference>
<dbReference type="PANTHER" id="PTHR42801">
    <property type="entry name" value="THIOREDOXIN-DEPENDENT PEROXIDE REDUCTASE"/>
    <property type="match status" value="1"/>
</dbReference>
<evidence type="ECO:0000256" key="9">
    <source>
        <dbReference type="ARBA" id="ARBA00038489"/>
    </source>
</evidence>
<keyword evidence="4" id="KW-0049">Antioxidant</keyword>
<dbReference type="GO" id="GO:0008379">
    <property type="term" value="F:thioredoxin peroxidase activity"/>
    <property type="evidence" value="ECO:0007669"/>
    <property type="project" value="TreeGrafter"/>
</dbReference>
<evidence type="ECO:0000256" key="2">
    <source>
        <dbReference type="ARBA" id="ARBA00013017"/>
    </source>
</evidence>
<evidence type="ECO:0000256" key="3">
    <source>
        <dbReference type="ARBA" id="ARBA00022559"/>
    </source>
</evidence>
<sequence>MKSGIVWVVGLLFWANAVLAQADPAALAVGSKAPSFSAKDQHGRTVSLEQLQAKGPVIVIFYRGYWCPFCNRQLKQLQDSLPLLKKRNAQVVAISPESAIYVNNTIDKTEASFPILSDVDNSIMQRYKVLYDVDANTVSRLKAIGVDLNAVNASNDAVLPVPAVYIINQKGIITYAFFDSNYRNRPSVKTLLEKL</sequence>
<evidence type="ECO:0000256" key="10">
    <source>
        <dbReference type="ARBA" id="ARBA00042639"/>
    </source>
</evidence>
<evidence type="ECO:0000256" key="11">
    <source>
        <dbReference type="ARBA" id="ARBA00049091"/>
    </source>
</evidence>
<keyword evidence="3" id="KW-0575">Peroxidase</keyword>
<comment type="function">
    <text evidence="1">Thiol-specific peroxidase that catalyzes the reduction of hydrogen peroxide and organic hydroperoxides to water and alcohols, respectively. Plays a role in cell protection against oxidative stress by detoxifying peroxides and as sensor of hydrogen peroxide-mediated signaling events.</text>
</comment>
<dbReference type="PANTHER" id="PTHR42801:SF7">
    <property type="entry name" value="SLL1159 PROTEIN"/>
    <property type="match status" value="1"/>
</dbReference>
<keyword evidence="15" id="KW-1185">Reference proteome</keyword>
<keyword evidence="6" id="KW-1015">Disulfide bond</keyword>
<evidence type="ECO:0000256" key="8">
    <source>
        <dbReference type="ARBA" id="ARBA00032824"/>
    </source>
</evidence>
<dbReference type="GO" id="GO:0005737">
    <property type="term" value="C:cytoplasm"/>
    <property type="evidence" value="ECO:0007669"/>
    <property type="project" value="TreeGrafter"/>
</dbReference>
<dbReference type="Pfam" id="PF00578">
    <property type="entry name" value="AhpC-TSA"/>
    <property type="match status" value="1"/>
</dbReference>
<evidence type="ECO:0000256" key="6">
    <source>
        <dbReference type="ARBA" id="ARBA00023157"/>
    </source>
</evidence>
<evidence type="ECO:0000256" key="12">
    <source>
        <dbReference type="SAM" id="SignalP"/>
    </source>
</evidence>
<evidence type="ECO:0000313" key="14">
    <source>
        <dbReference type="EMBL" id="QGW28259.1"/>
    </source>
</evidence>
<dbReference type="InterPro" id="IPR013766">
    <property type="entry name" value="Thioredoxin_domain"/>
</dbReference>
<dbReference type="GO" id="GO:0045454">
    <property type="term" value="P:cell redox homeostasis"/>
    <property type="evidence" value="ECO:0007669"/>
    <property type="project" value="TreeGrafter"/>
</dbReference>
<dbReference type="Gene3D" id="3.40.30.10">
    <property type="entry name" value="Glutaredoxin"/>
    <property type="match status" value="1"/>
</dbReference>
<dbReference type="InterPro" id="IPR050924">
    <property type="entry name" value="Peroxiredoxin_BCP/PrxQ"/>
</dbReference>
<dbReference type="RefSeq" id="WP_157478616.1">
    <property type="nucleotide sequence ID" value="NZ_CP046566.1"/>
</dbReference>
<dbReference type="SUPFAM" id="SSF52833">
    <property type="entry name" value="Thioredoxin-like"/>
    <property type="match status" value="1"/>
</dbReference>
<dbReference type="InterPro" id="IPR036249">
    <property type="entry name" value="Thioredoxin-like_sf"/>
</dbReference>
<evidence type="ECO:0000256" key="1">
    <source>
        <dbReference type="ARBA" id="ARBA00003330"/>
    </source>
</evidence>
<proteinExistence type="inferred from homology"/>
<gene>
    <name evidence="14" type="ORF">GLV81_09250</name>
</gene>
<dbReference type="AlphaFoldDB" id="A0A6I6GSX6"/>
<evidence type="ECO:0000256" key="5">
    <source>
        <dbReference type="ARBA" id="ARBA00023002"/>
    </source>
</evidence>
<keyword evidence="5" id="KW-0560">Oxidoreductase</keyword>
<dbReference type="PROSITE" id="PS51352">
    <property type="entry name" value="THIOREDOXIN_2"/>
    <property type="match status" value="1"/>
</dbReference>
<dbReference type="CDD" id="cd02970">
    <property type="entry name" value="PRX_like2"/>
    <property type="match status" value="1"/>
</dbReference>
<protein>
    <recommendedName>
        <fullName evidence="2">thioredoxin-dependent peroxiredoxin</fullName>
        <ecNumber evidence="2">1.11.1.24</ecNumber>
    </recommendedName>
    <alternativeName>
        <fullName evidence="8">Thioredoxin peroxidase</fullName>
    </alternativeName>
    <alternativeName>
        <fullName evidence="10">Thioredoxin-dependent peroxiredoxin Bcp</fullName>
    </alternativeName>
</protein>
<dbReference type="InterPro" id="IPR000866">
    <property type="entry name" value="AhpC/TSA"/>
</dbReference>
<comment type="similarity">
    <text evidence="9">Belongs to the peroxiredoxin family. BCP/PrxQ subfamily.</text>
</comment>
<evidence type="ECO:0000259" key="13">
    <source>
        <dbReference type="PROSITE" id="PS51352"/>
    </source>
</evidence>
<feature type="chain" id="PRO_5026060866" description="thioredoxin-dependent peroxiredoxin" evidence="12">
    <location>
        <begin position="21"/>
        <end position="195"/>
    </location>
</feature>
<comment type="catalytic activity">
    <reaction evidence="11">
        <text>a hydroperoxide + [thioredoxin]-dithiol = an alcohol + [thioredoxin]-disulfide + H2O</text>
        <dbReference type="Rhea" id="RHEA:62620"/>
        <dbReference type="Rhea" id="RHEA-COMP:10698"/>
        <dbReference type="Rhea" id="RHEA-COMP:10700"/>
        <dbReference type="ChEBI" id="CHEBI:15377"/>
        <dbReference type="ChEBI" id="CHEBI:29950"/>
        <dbReference type="ChEBI" id="CHEBI:30879"/>
        <dbReference type="ChEBI" id="CHEBI:35924"/>
        <dbReference type="ChEBI" id="CHEBI:50058"/>
        <dbReference type="EC" id="1.11.1.24"/>
    </reaction>
</comment>
<feature type="domain" description="Thioredoxin" evidence="13">
    <location>
        <begin position="27"/>
        <end position="195"/>
    </location>
</feature>
<evidence type="ECO:0000256" key="7">
    <source>
        <dbReference type="ARBA" id="ARBA00023284"/>
    </source>
</evidence>
<dbReference type="KEGG" id="fls:GLV81_09250"/>
<organism evidence="14 15">
    <name type="scientific">Phnomibacter ginsenosidimutans</name>
    <dbReference type="NCBI Taxonomy" id="2676868"/>
    <lineage>
        <taxon>Bacteria</taxon>
        <taxon>Pseudomonadati</taxon>
        <taxon>Bacteroidota</taxon>
        <taxon>Chitinophagia</taxon>
        <taxon>Chitinophagales</taxon>
        <taxon>Chitinophagaceae</taxon>
        <taxon>Phnomibacter</taxon>
    </lineage>
</organism>
<dbReference type="EMBL" id="CP046566">
    <property type="protein sequence ID" value="QGW28259.1"/>
    <property type="molecule type" value="Genomic_DNA"/>
</dbReference>
<name>A0A6I6GSX6_9BACT</name>
<dbReference type="EC" id="1.11.1.24" evidence="2"/>
<accession>A0A6I6GSX6</accession>